<evidence type="ECO:0000256" key="1">
    <source>
        <dbReference type="SAM" id="Phobius"/>
    </source>
</evidence>
<keyword evidence="4" id="KW-1185">Reference proteome</keyword>
<feature type="transmembrane region" description="Helical" evidence="1">
    <location>
        <begin position="112"/>
        <end position="131"/>
    </location>
</feature>
<sequence>MIDHSAASGHHGEATKWTEWVGFASVMMMLLGGLQVLEGLVAIFDDEFYLVDAGGLVVNLDFTVWGWVHLGIGVIIVATGIGLRTGSVVARVLAVVFAVLSALANLAFIAAFPLWCSVAITFDVIVIYAIVVHGNELKRR</sequence>
<evidence type="ECO:0000259" key="2">
    <source>
        <dbReference type="Pfam" id="PF23636"/>
    </source>
</evidence>
<accession>A0A563EQ81</accession>
<dbReference type="Pfam" id="PF23636">
    <property type="entry name" value="DUF7144"/>
    <property type="match status" value="1"/>
</dbReference>
<gene>
    <name evidence="3" type="ORF">FKR81_23115</name>
</gene>
<feature type="transmembrane region" description="Helical" evidence="1">
    <location>
        <begin position="88"/>
        <end position="106"/>
    </location>
</feature>
<feature type="transmembrane region" description="Helical" evidence="1">
    <location>
        <begin position="20"/>
        <end position="44"/>
    </location>
</feature>
<comment type="caution">
    <text evidence="3">The sequence shown here is derived from an EMBL/GenBank/DDBJ whole genome shotgun (WGS) entry which is preliminary data.</text>
</comment>
<name>A0A563EQ81_9PSEU</name>
<proteinExistence type="predicted"/>
<feature type="domain" description="DUF7144" evidence="2">
    <location>
        <begin position="20"/>
        <end position="134"/>
    </location>
</feature>
<reference evidence="3 4" key="1">
    <citation type="submission" date="2019-07" db="EMBL/GenBank/DDBJ databases">
        <title>Lentzea xizangensis sp. nov., isolated from Qinghai-Tibetan Plateau Soils.</title>
        <authorList>
            <person name="Huang J."/>
        </authorList>
    </citation>
    <scope>NUCLEOTIDE SEQUENCE [LARGE SCALE GENOMIC DNA]</scope>
    <source>
        <strain evidence="3 4">FXJ1.1311</strain>
    </source>
</reference>
<keyword evidence="1" id="KW-0472">Membrane</keyword>
<feature type="transmembrane region" description="Helical" evidence="1">
    <location>
        <begin position="64"/>
        <end position="81"/>
    </location>
</feature>
<dbReference type="Proteomes" id="UP000316639">
    <property type="component" value="Unassembled WGS sequence"/>
</dbReference>
<dbReference type="InterPro" id="IPR055568">
    <property type="entry name" value="DUF7144"/>
</dbReference>
<organism evidence="3 4">
    <name type="scientific">Lentzea tibetensis</name>
    <dbReference type="NCBI Taxonomy" id="2591470"/>
    <lineage>
        <taxon>Bacteria</taxon>
        <taxon>Bacillati</taxon>
        <taxon>Actinomycetota</taxon>
        <taxon>Actinomycetes</taxon>
        <taxon>Pseudonocardiales</taxon>
        <taxon>Pseudonocardiaceae</taxon>
        <taxon>Lentzea</taxon>
    </lineage>
</organism>
<dbReference type="RefSeq" id="WP_146354293.1">
    <property type="nucleotide sequence ID" value="NZ_VOBR01000015.1"/>
</dbReference>
<evidence type="ECO:0000313" key="4">
    <source>
        <dbReference type="Proteomes" id="UP000316639"/>
    </source>
</evidence>
<evidence type="ECO:0000313" key="3">
    <source>
        <dbReference type="EMBL" id="TWP49449.1"/>
    </source>
</evidence>
<protein>
    <recommendedName>
        <fullName evidence="2">DUF7144 domain-containing protein</fullName>
    </recommendedName>
</protein>
<dbReference type="AlphaFoldDB" id="A0A563EQ81"/>
<keyword evidence="1" id="KW-0812">Transmembrane</keyword>
<keyword evidence="1" id="KW-1133">Transmembrane helix</keyword>
<dbReference type="EMBL" id="VOBR01000015">
    <property type="protein sequence ID" value="TWP49449.1"/>
    <property type="molecule type" value="Genomic_DNA"/>
</dbReference>
<dbReference type="OrthoDB" id="4482242at2"/>